<reference evidence="9 10" key="1">
    <citation type="journal article" date="2012" name="Int. J. Syst. Evol. Microbiol.">
        <title>Flammeovirga pacifica sp. nov., isolated from deep-sea sediment.</title>
        <authorList>
            <person name="Xu H."/>
            <person name="Fu Y."/>
            <person name="Yang N."/>
            <person name="Ding Z."/>
            <person name="Lai Q."/>
            <person name="Zeng R."/>
        </authorList>
    </citation>
    <scope>NUCLEOTIDE SEQUENCE [LARGE SCALE GENOMIC DNA]</scope>
    <source>
        <strain evidence="10">DSM 24597 / LMG 26175 / WPAGA1</strain>
    </source>
</reference>
<evidence type="ECO:0000313" key="9">
    <source>
        <dbReference type="EMBL" id="OHX67475.1"/>
    </source>
</evidence>
<evidence type="ECO:0000313" key="10">
    <source>
        <dbReference type="Proteomes" id="UP000179797"/>
    </source>
</evidence>
<dbReference type="AlphaFoldDB" id="A0A1S1Z317"/>
<evidence type="ECO:0000256" key="2">
    <source>
        <dbReference type="ARBA" id="ARBA00005652"/>
    </source>
</evidence>
<dbReference type="PROSITE" id="PS00679">
    <property type="entry name" value="BETA_AMYLASE_2"/>
    <property type="match status" value="1"/>
</dbReference>
<evidence type="ECO:0000256" key="5">
    <source>
        <dbReference type="ARBA" id="ARBA00023277"/>
    </source>
</evidence>
<dbReference type="PANTHER" id="PTHR31352:SF1">
    <property type="entry name" value="BETA-AMYLASE 3, CHLOROPLASTIC"/>
    <property type="match status" value="1"/>
</dbReference>
<protein>
    <recommendedName>
        <fullName evidence="3 8">Beta-amylase</fullName>
        <ecNumber evidence="3 8">3.2.1.2</ecNumber>
    </recommendedName>
</protein>
<dbReference type="InterPro" id="IPR017853">
    <property type="entry name" value="GH"/>
</dbReference>
<keyword evidence="5 8" id="KW-0119">Carbohydrate metabolism</keyword>
<dbReference type="RefSeq" id="WP_052432216.1">
    <property type="nucleotide sequence ID" value="NZ_JRYR02000001.1"/>
</dbReference>
<comment type="catalytic activity">
    <reaction evidence="1 8">
        <text>Hydrolysis of (1-&gt;4)-alpha-D-glucosidic linkages in polysaccharides so as to remove successive maltose units from the non-reducing ends of the chains.</text>
        <dbReference type="EC" id="3.2.1.2"/>
    </reaction>
</comment>
<proteinExistence type="inferred from homology"/>
<dbReference type="InterPro" id="IPR018238">
    <property type="entry name" value="Glyco_hydro_14_CS"/>
</dbReference>
<dbReference type="SUPFAM" id="SSF51445">
    <property type="entry name" value="(Trans)glycosidases"/>
    <property type="match status" value="2"/>
</dbReference>
<keyword evidence="4 8" id="KW-0378">Hydrolase</keyword>
<dbReference type="InterPro" id="IPR001554">
    <property type="entry name" value="Glyco_hydro_14"/>
</dbReference>
<evidence type="ECO:0000256" key="6">
    <source>
        <dbReference type="ARBA" id="ARBA00023295"/>
    </source>
</evidence>
<dbReference type="PANTHER" id="PTHR31352">
    <property type="entry name" value="BETA-AMYLASE 1, CHLOROPLASTIC"/>
    <property type="match status" value="1"/>
</dbReference>
<dbReference type="GO" id="GO:0016161">
    <property type="term" value="F:beta-amylase activity"/>
    <property type="evidence" value="ECO:0007669"/>
    <property type="project" value="UniProtKB-EC"/>
</dbReference>
<comment type="caution">
    <text evidence="9">The sequence shown here is derived from an EMBL/GenBank/DDBJ whole genome shotgun (WGS) entry which is preliminary data.</text>
</comment>
<name>A0A1S1Z317_FLAPC</name>
<dbReference type="OrthoDB" id="9805159at2"/>
<dbReference type="EMBL" id="JRYR02000001">
    <property type="protein sequence ID" value="OHX67475.1"/>
    <property type="molecule type" value="Genomic_DNA"/>
</dbReference>
<evidence type="ECO:0000256" key="8">
    <source>
        <dbReference type="RuleBase" id="RU000509"/>
    </source>
</evidence>
<comment type="similarity">
    <text evidence="2 8">Belongs to the glycosyl hydrolase 14 family.</text>
</comment>
<keyword evidence="6 8" id="KW-0326">Glycosidase</keyword>
<dbReference type="Proteomes" id="UP000179797">
    <property type="component" value="Unassembled WGS sequence"/>
</dbReference>
<gene>
    <name evidence="9" type="ORF">NH26_14535</name>
</gene>
<dbReference type="Gene3D" id="3.20.20.80">
    <property type="entry name" value="Glycosidases"/>
    <property type="match status" value="2"/>
</dbReference>
<dbReference type="Pfam" id="PF01373">
    <property type="entry name" value="Glyco_hydro_14"/>
    <property type="match status" value="2"/>
</dbReference>
<keyword evidence="7 8" id="KW-0624">Polysaccharide degradation</keyword>
<dbReference type="EC" id="3.2.1.2" evidence="3 8"/>
<evidence type="ECO:0000256" key="3">
    <source>
        <dbReference type="ARBA" id="ARBA00012594"/>
    </source>
</evidence>
<evidence type="ECO:0000256" key="7">
    <source>
        <dbReference type="ARBA" id="ARBA00023326"/>
    </source>
</evidence>
<evidence type="ECO:0000256" key="4">
    <source>
        <dbReference type="ARBA" id="ARBA00022801"/>
    </source>
</evidence>
<dbReference type="PRINTS" id="PR00750">
    <property type="entry name" value="BETAAMYLASE"/>
</dbReference>
<organism evidence="9 10">
    <name type="scientific">Flammeovirga pacifica</name>
    <dbReference type="NCBI Taxonomy" id="915059"/>
    <lineage>
        <taxon>Bacteria</taxon>
        <taxon>Pseudomonadati</taxon>
        <taxon>Bacteroidota</taxon>
        <taxon>Cytophagia</taxon>
        <taxon>Cytophagales</taxon>
        <taxon>Flammeovirgaceae</taxon>
        <taxon>Flammeovirga</taxon>
    </lineage>
</organism>
<keyword evidence="10" id="KW-1185">Reference proteome</keyword>
<sequence>MKTFEIRLPYSILETDTCFSQKEPDWSELEKWIVRAKKIGVKRVLVPILWKLVEGEGKASDDPAHHIQYDWDYYHSLVNTLIGFDLQLAVEFNFHMINNYEQNFLCTLPDWLWGTLMADNQEIKYLSQLKYVNMAGGSTHDAVSLWADHYVMPYYEGLIQSFKNNFKSQSQHFSKFIISTAPQGELSYPINECSFPRRNMQCYSSTALDSWDDFVRRTYESYENAGASWEMKINNKEDLINAFKSIDVLSSRKYNDTLYGNDVTKWYNECLLTHGNRGLHILQSTFSDHGFESSLLCLRLPIAYAEKNLKNMPNQTEVGAGIIAISKGVDHKKAFQHTLSVLGENIDSKRLGFIIPTKSRKEYKIDSSHAQKVKDILDFANDSKANFFFENESIEGINSHLIWDNAALWLLKQNNINGIIVNNLKAIFDKVTTGSARLQELISKVRDRDGYIERKQKSFRVMGPLHVKTHNARRLLEDRDWQTVSKQLDRMRDIGVSAVSIDIWWGLVEGSQSNVFDWSYYDNMVKLIESKGLNWVPILSFHQAGGNVNDDFTQMIPLWLWGKIVEENDTLETIEDLQYVSETGDVSVEYVSLWADTFVVPYYRRFMEAFKQRYKKYAWMTDEINVSLGPAGELRYPSYNSHDWGDYPNRGTLQCYSRLAKDDFQRYILKAYRSLDYVNELWQTKYEDVTDIQMPEAEELFKNNNYSTSRIGIDFFNWYNQCLADHGNRVLRVAMDTFNDDDFRTIPIGFKMPGIHWNISDPNQPRVAEITAGLIAPYPGIGAVDRGEYKDMLKKIIDKDFKERTVLHFTCLEKMNKDWEGYSRAEDLVMWFSNSAKELDIQVMGENALYHELYSATGWEQIEKALTRANTSYSGITILRMQNLFSDNNFAIERYGDLINRLR</sequence>
<dbReference type="GO" id="GO:0000272">
    <property type="term" value="P:polysaccharide catabolic process"/>
    <property type="evidence" value="ECO:0007669"/>
    <property type="project" value="UniProtKB-KW"/>
</dbReference>
<evidence type="ECO:0000256" key="1">
    <source>
        <dbReference type="ARBA" id="ARBA00000546"/>
    </source>
</evidence>
<dbReference type="STRING" id="915059.NH26_14535"/>
<accession>A0A1S1Z317</accession>